<dbReference type="InterPro" id="IPR003660">
    <property type="entry name" value="HAMP_dom"/>
</dbReference>
<reference evidence="17" key="1">
    <citation type="submission" date="2015-04" db="EMBL/GenBank/DDBJ databases">
        <authorList>
            <person name="Syromyatnikov M.Y."/>
            <person name="Popov V.N."/>
        </authorList>
    </citation>
    <scope>NUCLEOTIDE SEQUENCE</scope>
    <source>
        <strain evidence="17">MO-1</strain>
    </source>
</reference>
<organism evidence="17">
    <name type="scientific">Magnetococcus massalia (strain MO-1)</name>
    <dbReference type="NCBI Taxonomy" id="451514"/>
    <lineage>
        <taxon>Bacteria</taxon>
        <taxon>Pseudomonadati</taxon>
        <taxon>Pseudomonadota</taxon>
        <taxon>Magnetococcia</taxon>
        <taxon>Magnetococcales</taxon>
        <taxon>Magnetococcaceae</taxon>
        <taxon>Magnetococcus</taxon>
    </lineage>
</organism>
<feature type="domain" description="HAMP" evidence="16">
    <location>
        <begin position="197"/>
        <end position="249"/>
    </location>
</feature>
<dbReference type="CDD" id="cd00082">
    <property type="entry name" value="HisKA"/>
    <property type="match status" value="1"/>
</dbReference>
<protein>
    <recommendedName>
        <fullName evidence="11">Sensory/regulatory protein RpfC</fullName>
        <ecNumber evidence="3">2.7.13.3</ecNumber>
    </recommendedName>
</protein>
<dbReference type="PANTHER" id="PTHR45339:SF1">
    <property type="entry name" value="HYBRID SIGNAL TRANSDUCTION HISTIDINE KINASE J"/>
    <property type="match status" value="1"/>
</dbReference>
<dbReference type="SUPFAM" id="SSF52172">
    <property type="entry name" value="CheY-like"/>
    <property type="match status" value="1"/>
</dbReference>
<comment type="catalytic activity">
    <reaction evidence="1">
        <text>ATP + protein L-histidine = ADP + protein N-phospho-L-histidine.</text>
        <dbReference type="EC" id="2.7.13.3"/>
    </reaction>
</comment>
<dbReference type="SUPFAM" id="SSF55781">
    <property type="entry name" value="GAF domain-like"/>
    <property type="match status" value="1"/>
</dbReference>
<name>A0A1S7LGQ9_MAGMO</name>
<evidence type="ECO:0000256" key="10">
    <source>
        <dbReference type="ARBA" id="ARBA00064003"/>
    </source>
</evidence>
<keyword evidence="13" id="KW-1133">Transmembrane helix</keyword>
<dbReference type="InterPro" id="IPR005467">
    <property type="entry name" value="His_kinase_dom"/>
</dbReference>
<dbReference type="Pfam" id="PF00072">
    <property type="entry name" value="Response_reg"/>
    <property type="match status" value="1"/>
</dbReference>
<evidence type="ECO:0000256" key="4">
    <source>
        <dbReference type="ARBA" id="ARBA00022553"/>
    </source>
</evidence>
<feature type="domain" description="Histidine kinase" evidence="14">
    <location>
        <begin position="457"/>
        <end position="673"/>
    </location>
</feature>
<dbReference type="Pfam" id="PF00512">
    <property type="entry name" value="HisKA"/>
    <property type="match status" value="1"/>
</dbReference>
<feature type="domain" description="Response regulatory" evidence="15">
    <location>
        <begin position="701"/>
        <end position="820"/>
    </location>
</feature>
<sequence length="830" mass="92763">MRIRTLLVIGSIIVALTLSVAGLFFVTLKEMQSRTLLTNQISSQINTYAFELSLLTTDYLLHHTERAVEQWWKVHRELGSQLRKRAQQVGTPQYKPVDPMIEHHKLLGQLFDALVELRLDRPDTVPRRHQNILDLRSTRISERLLSQAEALAAEAVAQGKLVQQQLAESFRSYTLLLTLLVVVLGLALLSIWGLWALRLAGPLKIFSQNIQNFGSENLDYRLPPGRQDELGELAESFNTLADHLQSTIVTRNALQREVEERSRVEGVLRQNSLRLDLMMRLDREVNQLDEIQILCRGLDNAIMVSASEVGFLQLVTAGGAHLLRGLGSLLNTEGCRPIAEHEDPLGTRSICVECARLGEPMVNNRSGYERQLHVTTGGKTLLNHFITVPVMHDERVWLVMGVGNKSGVYSEDDVVQLQQIAIELQRFVENHRAQHQLMAAKESAEKANRAKSDFLAVMSHEIRTPLNVVIGMSDELLEGELSHQQRGFVKLLQKSGGLLLELINDLLDLSKIEAGQLELQKAPFDPQLLLYEVVEVFRVRANKKGVKIELGDGDGLPQRIMGDSPRIRQVVVNLLGNAIKFTENGVIRISASREGNWLRVAVRDSGIGIPQAQQARIFDKFTQAEEGMRRKHGGSGLGLTISRMLVELMGGKIGVTSQLGEGSLFHFTLPMELAEVAVPHPSEGLLTAQEPPQSTTSRPLSILVVDDSADNRTLLETFLRHSPHHVQMTTNGQEAVERVLMERFDLILMDVQMPVMDGYTATQAIREWERKNGMGHMTIVAITAHALSEDRARSLQAGCDDHMTKPIRKKRLLEMVATVQPIMAERVEGA</sequence>
<feature type="modified residue" description="4-aspartylphosphate" evidence="12">
    <location>
        <position position="750"/>
    </location>
</feature>
<evidence type="ECO:0000256" key="3">
    <source>
        <dbReference type="ARBA" id="ARBA00012438"/>
    </source>
</evidence>
<dbReference type="SUPFAM" id="SSF55874">
    <property type="entry name" value="ATPase domain of HSP90 chaperone/DNA topoisomerase II/histidine kinase"/>
    <property type="match status" value="1"/>
</dbReference>
<gene>
    <name evidence="17" type="ORF">MAGMO_1054</name>
</gene>
<dbReference type="PROSITE" id="PS50110">
    <property type="entry name" value="RESPONSE_REGULATORY"/>
    <property type="match status" value="1"/>
</dbReference>
<dbReference type="InterPro" id="IPR003661">
    <property type="entry name" value="HisK_dim/P_dom"/>
</dbReference>
<dbReference type="FunFam" id="3.30.565.10:FF:000010">
    <property type="entry name" value="Sensor histidine kinase RcsC"/>
    <property type="match status" value="1"/>
</dbReference>
<keyword evidence="6" id="KW-0547">Nucleotide-binding</keyword>
<dbReference type="Gene3D" id="3.40.50.2300">
    <property type="match status" value="1"/>
</dbReference>
<dbReference type="SUPFAM" id="SSF47384">
    <property type="entry name" value="Homodimeric domain of signal transducing histidine kinase"/>
    <property type="match status" value="1"/>
</dbReference>
<dbReference type="CDD" id="cd17546">
    <property type="entry name" value="REC_hyHK_CKI1_RcsC-like"/>
    <property type="match status" value="1"/>
</dbReference>
<dbReference type="SMART" id="SM00387">
    <property type="entry name" value="HATPase_c"/>
    <property type="match status" value="1"/>
</dbReference>
<keyword evidence="9" id="KW-0902">Two-component regulatory system</keyword>
<evidence type="ECO:0000256" key="1">
    <source>
        <dbReference type="ARBA" id="ARBA00000085"/>
    </source>
</evidence>
<feature type="transmembrane region" description="Helical" evidence="13">
    <location>
        <begin position="173"/>
        <end position="195"/>
    </location>
</feature>
<evidence type="ECO:0000256" key="11">
    <source>
        <dbReference type="ARBA" id="ARBA00068150"/>
    </source>
</evidence>
<dbReference type="GO" id="GO:0016020">
    <property type="term" value="C:membrane"/>
    <property type="evidence" value="ECO:0007669"/>
    <property type="project" value="UniProtKB-SubCell"/>
</dbReference>
<keyword evidence="7 17" id="KW-0418">Kinase</keyword>
<evidence type="ECO:0000256" key="12">
    <source>
        <dbReference type="PROSITE-ProRule" id="PRU00169"/>
    </source>
</evidence>
<comment type="subunit">
    <text evidence="10">At low DSF concentrations, interacts with RpfF.</text>
</comment>
<dbReference type="SMART" id="SM00388">
    <property type="entry name" value="HisKA"/>
    <property type="match status" value="1"/>
</dbReference>
<evidence type="ECO:0000256" key="9">
    <source>
        <dbReference type="ARBA" id="ARBA00023012"/>
    </source>
</evidence>
<dbReference type="FunFam" id="1.10.287.130:FF:000002">
    <property type="entry name" value="Two-component osmosensing histidine kinase"/>
    <property type="match status" value="1"/>
</dbReference>
<evidence type="ECO:0000256" key="13">
    <source>
        <dbReference type="SAM" id="Phobius"/>
    </source>
</evidence>
<dbReference type="InterPro" id="IPR036097">
    <property type="entry name" value="HisK_dim/P_sf"/>
</dbReference>
<dbReference type="CDD" id="cd06225">
    <property type="entry name" value="HAMP"/>
    <property type="match status" value="1"/>
</dbReference>
<keyword evidence="5 17" id="KW-0808">Transferase</keyword>
<comment type="subcellular location">
    <subcellularLocation>
        <location evidence="2">Membrane</location>
    </subcellularLocation>
</comment>
<dbReference type="GO" id="GO:0005524">
    <property type="term" value="F:ATP binding"/>
    <property type="evidence" value="ECO:0007669"/>
    <property type="project" value="UniProtKB-KW"/>
</dbReference>
<dbReference type="Gene3D" id="1.10.287.130">
    <property type="match status" value="1"/>
</dbReference>
<dbReference type="EMBL" id="LO017727">
    <property type="protein sequence ID" value="CRH05249.1"/>
    <property type="molecule type" value="Genomic_DNA"/>
</dbReference>
<dbReference type="Pfam" id="PF00672">
    <property type="entry name" value="HAMP"/>
    <property type="match status" value="1"/>
</dbReference>
<dbReference type="PANTHER" id="PTHR45339">
    <property type="entry name" value="HYBRID SIGNAL TRANSDUCTION HISTIDINE KINASE J"/>
    <property type="match status" value="1"/>
</dbReference>
<dbReference type="Gene3D" id="3.30.565.10">
    <property type="entry name" value="Histidine kinase-like ATPase, C-terminal domain"/>
    <property type="match status" value="1"/>
</dbReference>
<evidence type="ECO:0000259" key="14">
    <source>
        <dbReference type="PROSITE" id="PS50109"/>
    </source>
</evidence>
<feature type="transmembrane region" description="Helical" evidence="13">
    <location>
        <begin position="6"/>
        <end position="28"/>
    </location>
</feature>
<evidence type="ECO:0000259" key="15">
    <source>
        <dbReference type="PROSITE" id="PS50110"/>
    </source>
</evidence>
<dbReference type="InterPro" id="IPR001789">
    <property type="entry name" value="Sig_transdc_resp-reg_receiver"/>
</dbReference>
<dbReference type="Pfam" id="PF13185">
    <property type="entry name" value="GAF_2"/>
    <property type="match status" value="1"/>
</dbReference>
<dbReference type="SMART" id="SM00304">
    <property type="entry name" value="HAMP"/>
    <property type="match status" value="1"/>
</dbReference>
<dbReference type="PRINTS" id="PR00344">
    <property type="entry name" value="BCTRLSENSOR"/>
</dbReference>
<dbReference type="PROSITE" id="PS50885">
    <property type="entry name" value="HAMP"/>
    <property type="match status" value="1"/>
</dbReference>
<evidence type="ECO:0000256" key="5">
    <source>
        <dbReference type="ARBA" id="ARBA00022679"/>
    </source>
</evidence>
<keyword evidence="4 12" id="KW-0597">Phosphoprotein</keyword>
<dbReference type="Gene3D" id="6.10.340.10">
    <property type="match status" value="1"/>
</dbReference>
<dbReference type="InterPro" id="IPR003594">
    <property type="entry name" value="HATPase_dom"/>
</dbReference>
<dbReference type="Pfam" id="PF02518">
    <property type="entry name" value="HATPase_c"/>
    <property type="match status" value="1"/>
</dbReference>
<dbReference type="AlphaFoldDB" id="A0A1S7LGQ9"/>
<dbReference type="EC" id="2.7.13.3" evidence="3"/>
<dbReference type="GO" id="GO:0000155">
    <property type="term" value="F:phosphorelay sensor kinase activity"/>
    <property type="evidence" value="ECO:0007669"/>
    <property type="project" value="InterPro"/>
</dbReference>
<dbReference type="PROSITE" id="PS50109">
    <property type="entry name" value="HIS_KIN"/>
    <property type="match status" value="1"/>
</dbReference>
<dbReference type="InterPro" id="IPR004358">
    <property type="entry name" value="Sig_transdc_His_kin-like_C"/>
</dbReference>
<dbReference type="InterPro" id="IPR003018">
    <property type="entry name" value="GAF"/>
</dbReference>
<dbReference type="InterPro" id="IPR036890">
    <property type="entry name" value="HATPase_C_sf"/>
</dbReference>
<evidence type="ECO:0000256" key="6">
    <source>
        <dbReference type="ARBA" id="ARBA00022741"/>
    </source>
</evidence>
<dbReference type="Gene3D" id="3.30.450.40">
    <property type="match status" value="1"/>
</dbReference>
<dbReference type="CDD" id="cd16922">
    <property type="entry name" value="HATPase_EvgS-ArcB-TorS-like"/>
    <property type="match status" value="1"/>
</dbReference>
<keyword evidence="13" id="KW-0812">Transmembrane</keyword>
<evidence type="ECO:0000256" key="7">
    <source>
        <dbReference type="ARBA" id="ARBA00022777"/>
    </source>
</evidence>
<accession>A0A1S7LGQ9</accession>
<keyword evidence="8" id="KW-0067">ATP-binding</keyword>
<dbReference type="SMART" id="SM00448">
    <property type="entry name" value="REC"/>
    <property type="match status" value="1"/>
</dbReference>
<proteinExistence type="predicted"/>
<dbReference type="InterPro" id="IPR029016">
    <property type="entry name" value="GAF-like_dom_sf"/>
</dbReference>
<evidence type="ECO:0000259" key="16">
    <source>
        <dbReference type="PROSITE" id="PS50885"/>
    </source>
</evidence>
<evidence type="ECO:0000256" key="2">
    <source>
        <dbReference type="ARBA" id="ARBA00004370"/>
    </source>
</evidence>
<dbReference type="InterPro" id="IPR011006">
    <property type="entry name" value="CheY-like_superfamily"/>
</dbReference>
<dbReference type="SUPFAM" id="SSF158472">
    <property type="entry name" value="HAMP domain-like"/>
    <property type="match status" value="1"/>
</dbReference>
<keyword evidence="13" id="KW-0472">Membrane</keyword>
<evidence type="ECO:0000313" key="17">
    <source>
        <dbReference type="EMBL" id="CRH05249.1"/>
    </source>
</evidence>
<evidence type="ECO:0000256" key="8">
    <source>
        <dbReference type="ARBA" id="ARBA00022840"/>
    </source>
</evidence>